<keyword evidence="1" id="KW-0863">Zinc-finger</keyword>
<protein>
    <recommendedName>
        <fullName evidence="4">RING-type domain-containing protein</fullName>
    </recommendedName>
</protein>
<dbReference type="AlphaFoldDB" id="A0A8X8Y6S4"/>
<sequence>MVQASNDDSNSNPFVKTICSICFEDLKPIVEDLQSISVCGHVFHELCLQQWFEYCPNLKKRSCPICKQACTNANVGRLYFQSIGDSTDSSSHKPRDCQGNPEELQREVNRLEGKVAGLSSSLEKQQKDFQEVKDELLTCSEQLKTEVALKHEAVLQTATVKQLLRVKSEELDKSTMECLRFKERNIALARELATFRLAYDMDLKEDDAMKLASLGNDGGSREGNYLLIKSLDTHKKSYKELLAKCNDLGRREARCCEELENANKKIKKLKLRVRELATAVEMKENDALRVLKDQNIKLKRNSRDNQMKRPTNQGGLDDMPDISFVLEEEEFPKHVAEKCIINDKLPGFAHDRNEQVRVPISTNEDKDKLCSSTSMQASSYKTSAPCADDNIIVEECHDPRPVQCFHADKNDVELVNSDSKAEVSRSLSLRKCRKRQWAEEVPSNIDDEVICIGDTNPVQPTVHNGKETSSSNPVSEPDNHCFTGGLLGPDGSNWHLGKWCKKGQKQGSNSKAGDLIAVGADGRGGRIKVMRPLHQPSLDSKCKQSDKQSKLRGKGVLQIEHFFRKTG</sequence>
<gene>
    <name evidence="5" type="ORF">SASPL_111416</name>
</gene>
<evidence type="ECO:0000259" key="4">
    <source>
        <dbReference type="PROSITE" id="PS50089"/>
    </source>
</evidence>
<evidence type="ECO:0000256" key="3">
    <source>
        <dbReference type="SAM" id="MobiDB-lite"/>
    </source>
</evidence>
<dbReference type="CDD" id="cd16448">
    <property type="entry name" value="RING-H2"/>
    <property type="match status" value="1"/>
</dbReference>
<evidence type="ECO:0000256" key="1">
    <source>
        <dbReference type="PROSITE-ProRule" id="PRU00175"/>
    </source>
</evidence>
<dbReference type="SUPFAM" id="SSF57850">
    <property type="entry name" value="RING/U-box"/>
    <property type="match status" value="1"/>
</dbReference>
<evidence type="ECO:0000313" key="5">
    <source>
        <dbReference type="EMBL" id="KAG6427176.1"/>
    </source>
</evidence>
<dbReference type="GO" id="GO:0008270">
    <property type="term" value="F:zinc ion binding"/>
    <property type="evidence" value="ECO:0007669"/>
    <property type="project" value="UniProtKB-KW"/>
</dbReference>
<dbReference type="Gene3D" id="3.30.40.10">
    <property type="entry name" value="Zinc/RING finger domain, C3HC4 (zinc finger)"/>
    <property type="match status" value="1"/>
</dbReference>
<evidence type="ECO:0000256" key="2">
    <source>
        <dbReference type="SAM" id="Coils"/>
    </source>
</evidence>
<dbReference type="Pfam" id="PF13639">
    <property type="entry name" value="zf-RING_2"/>
    <property type="match status" value="1"/>
</dbReference>
<feature type="coiled-coil region" evidence="2">
    <location>
        <begin position="108"/>
        <end position="142"/>
    </location>
</feature>
<dbReference type="Proteomes" id="UP000298416">
    <property type="component" value="Unassembled WGS sequence"/>
</dbReference>
<dbReference type="PROSITE" id="PS50089">
    <property type="entry name" value="ZF_RING_2"/>
    <property type="match status" value="1"/>
</dbReference>
<organism evidence="5">
    <name type="scientific">Salvia splendens</name>
    <name type="common">Scarlet sage</name>
    <dbReference type="NCBI Taxonomy" id="180675"/>
    <lineage>
        <taxon>Eukaryota</taxon>
        <taxon>Viridiplantae</taxon>
        <taxon>Streptophyta</taxon>
        <taxon>Embryophyta</taxon>
        <taxon>Tracheophyta</taxon>
        <taxon>Spermatophyta</taxon>
        <taxon>Magnoliopsida</taxon>
        <taxon>eudicotyledons</taxon>
        <taxon>Gunneridae</taxon>
        <taxon>Pentapetalae</taxon>
        <taxon>asterids</taxon>
        <taxon>lamiids</taxon>
        <taxon>Lamiales</taxon>
        <taxon>Lamiaceae</taxon>
        <taxon>Nepetoideae</taxon>
        <taxon>Mentheae</taxon>
        <taxon>Salviinae</taxon>
        <taxon>Salvia</taxon>
        <taxon>Salvia subgen. Calosphace</taxon>
        <taxon>core Calosphace</taxon>
    </lineage>
</organism>
<keyword evidence="6" id="KW-1185">Reference proteome</keyword>
<dbReference type="PANTHER" id="PTHR47344:SF1">
    <property type="entry name" value="RING ZINC FINGER PROTEIN-RELATED"/>
    <property type="match status" value="1"/>
</dbReference>
<reference evidence="5" key="2">
    <citation type="submission" date="2020-08" db="EMBL/GenBank/DDBJ databases">
        <title>Plant Genome Project.</title>
        <authorList>
            <person name="Zhang R.-G."/>
        </authorList>
    </citation>
    <scope>NUCLEOTIDE SEQUENCE</scope>
    <source>
        <strain evidence="5">Huo1</strain>
        <tissue evidence="5">Leaf</tissue>
    </source>
</reference>
<feature type="domain" description="RING-type" evidence="4">
    <location>
        <begin position="19"/>
        <end position="67"/>
    </location>
</feature>
<proteinExistence type="predicted"/>
<dbReference type="SMART" id="SM00184">
    <property type="entry name" value="RING"/>
    <property type="match status" value="1"/>
</dbReference>
<name>A0A8X8Y6S4_SALSN</name>
<keyword evidence="2" id="KW-0175">Coiled coil</keyword>
<feature type="region of interest" description="Disordered" evidence="3">
    <location>
        <begin position="456"/>
        <end position="477"/>
    </location>
</feature>
<feature type="coiled-coil region" evidence="2">
    <location>
        <begin position="252"/>
        <end position="286"/>
    </location>
</feature>
<feature type="compositionally biased region" description="Polar residues" evidence="3">
    <location>
        <begin position="456"/>
        <end position="474"/>
    </location>
</feature>
<dbReference type="PANTHER" id="PTHR47344">
    <property type="entry name" value="RING ZINC FINGER PROTEIN-RELATED"/>
    <property type="match status" value="1"/>
</dbReference>
<keyword evidence="1" id="KW-0479">Metal-binding</keyword>
<keyword evidence="1" id="KW-0862">Zinc</keyword>
<dbReference type="OrthoDB" id="8062037at2759"/>
<dbReference type="InterPro" id="IPR001841">
    <property type="entry name" value="Znf_RING"/>
</dbReference>
<accession>A0A8X8Y6S4</accession>
<dbReference type="EMBL" id="PNBA02000004">
    <property type="protein sequence ID" value="KAG6427176.1"/>
    <property type="molecule type" value="Genomic_DNA"/>
</dbReference>
<reference evidence="5" key="1">
    <citation type="submission" date="2018-01" db="EMBL/GenBank/DDBJ databases">
        <authorList>
            <person name="Mao J.F."/>
        </authorList>
    </citation>
    <scope>NUCLEOTIDE SEQUENCE</scope>
    <source>
        <strain evidence="5">Huo1</strain>
        <tissue evidence="5">Leaf</tissue>
    </source>
</reference>
<dbReference type="InterPro" id="IPR013083">
    <property type="entry name" value="Znf_RING/FYVE/PHD"/>
</dbReference>
<evidence type="ECO:0000313" key="6">
    <source>
        <dbReference type="Proteomes" id="UP000298416"/>
    </source>
</evidence>
<comment type="caution">
    <text evidence="5">The sequence shown here is derived from an EMBL/GenBank/DDBJ whole genome shotgun (WGS) entry which is preliminary data.</text>
</comment>